<feature type="compositionally biased region" description="Basic and acidic residues" evidence="1">
    <location>
        <begin position="1"/>
        <end position="15"/>
    </location>
</feature>
<dbReference type="AlphaFoldDB" id="A0A4S2F2E1"/>
<evidence type="ECO:0000313" key="3">
    <source>
        <dbReference type="EMBL" id="TGY61354.1"/>
    </source>
</evidence>
<accession>A0A4S2F2E1</accession>
<keyword evidence="2" id="KW-1133">Transmembrane helix</keyword>
<proteinExistence type="predicted"/>
<keyword evidence="4" id="KW-1185">Reference proteome</keyword>
<gene>
    <name evidence="3" type="ORF">E5334_08055</name>
</gene>
<dbReference type="RefSeq" id="WP_136013076.1">
    <property type="nucleotide sequence ID" value="NZ_SRYE01000005.1"/>
</dbReference>
<dbReference type="EMBL" id="SRYE01000005">
    <property type="protein sequence ID" value="TGY61354.1"/>
    <property type="molecule type" value="Genomic_DNA"/>
</dbReference>
<protein>
    <submittedName>
        <fullName evidence="3">Uncharacterized protein</fullName>
    </submittedName>
</protein>
<keyword evidence="2" id="KW-0472">Membrane</keyword>
<organism evidence="3 4">
    <name type="scientific">Muricaecibacterium torontonense</name>
    <dbReference type="NCBI Taxonomy" id="3032871"/>
    <lineage>
        <taxon>Bacteria</taxon>
        <taxon>Bacillati</taxon>
        <taxon>Actinomycetota</taxon>
        <taxon>Coriobacteriia</taxon>
        <taxon>Coriobacteriales</taxon>
        <taxon>Atopobiaceae</taxon>
        <taxon>Muricaecibacterium</taxon>
    </lineage>
</organism>
<evidence type="ECO:0000313" key="4">
    <source>
        <dbReference type="Proteomes" id="UP000310263"/>
    </source>
</evidence>
<keyword evidence="2" id="KW-0812">Transmembrane</keyword>
<sequence length="242" mass="26321">MSEADETKGGKKENAHLQGADARDASAGNAEVHDTKWRSAFSDASFAIAIVIAVVMALAATGYALFDAHQKAIAVTATRAKVEAFNQYVDYLNVTAEHFLYGGAKAVEAGGLVESVWSSAINNPNGSWDEDIAPYKAADPNQALSKLMTSNAYNGLCHEMESTECSIDDSFKQLASPPEGCDEAYDTVRDMQKEYKVLCEMVRRPSGTLENYREDFGNAHKELVSSYELLKTQIPDKMDVSA</sequence>
<comment type="caution">
    <text evidence="3">The sequence shown here is derived from an EMBL/GenBank/DDBJ whole genome shotgun (WGS) entry which is preliminary data.</text>
</comment>
<dbReference type="Proteomes" id="UP000310263">
    <property type="component" value="Unassembled WGS sequence"/>
</dbReference>
<evidence type="ECO:0000256" key="1">
    <source>
        <dbReference type="SAM" id="MobiDB-lite"/>
    </source>
</evidence>
<feature type="region of interest" description="Disordered" evidence="1">
    <location>
        <begin position="1"/>
        <end position="29"/>
    </location>
</feature>
<evidence type="ECO:0000256" key="2">
    <source>
        <dbReference type="SAM" id="Phobius"/>
    </source>
</evidence>
<feature type="transmembrane region" description="Helical" evidence="2">
    <location>
        <begin position="44"/>
        <end position="66"/>
    </location>
</feature>
<name>A0A4S2F2E1_9ACTN</name>
<reference evidence="3 4" key="1">
    <citation type="submission" date="2019-04" db="EMBL/GenBank/DDBJ databases">
        <title>Microbes associate with the intestines of laboratory mice.</title>
        <authorList>
            <person name="Navarre W."/>
            <person name="Wong E."/>
            <person name="Huang K."/>
            <person name="Tropini C."/>
            <person name="Ng K."/>
            <person name="Yu B."/>
        </authorList>
    </citation>
    <scope>NUCLEOTIDE SEQUENCE [LARGE SCALE GENOMIC DNA]</scope>
    <source>
        <strain evidence="3 4">NM07_P-09</strain>
    </source>
</reference>